<protein>
    <submittedName>
        <fullName evidence="2">Uncharacterized protein</fullName>
    </submittedName>
</protein>
<feature type="compositionally biased region" description="Acidic residues" evidence="1">
    <location>
        <begin position="128"/>
        <end position="142"/>
    </location>
</feature>
<evidence type="ECO:0000313" key="2">
    <source>
        <dbReference type="EMBL" id="KAJ1151854.1"/>
    </source>
</evidence>
<reference evidence="2" key="1">
    <citation type="journal article" date="2022" name="bioRxiv">
        <title>Sequencing and chromosome-scale assembly of the giantPleurodeles waltlgenome.</title>
        <authorList>
            <person name="Brown T."/>
            <person name="Elewa A."/>
            <person name="Iarovenko S."/>
            <person name="Subramanian E."/>
            <person name="Araus A.J."/>
            <person name="Petzold A."/>
            <person name="Susuki M."/>
            <person name="Suzuki K.-i.T."/>
            <person name="Hayashi T."/>
            <person name="Toyoda A."/>
            <person name="Oliveira C."/>
            <person name="Osipova E."/>
            <person name="Leigh N.D."/>
            <person name="Simon A."/>
            <person name="Yun M.H."/>
        </authorList>
    </citation>
    <scope>NUCLEOTIDE SEQUENCE</scope>
    <source>
        <strain evidence="2">20211129_DDA</strain>
        <tissue evidence="2">Liver</tissue>
    </source>
</reference>
<feature type="region of interest" description="Disordered" evidence="1">
    <location>
        <begin position="73"/>
        <end position="103"/>
    </location>
</feature>
<dbReference type="EMBL" id="JANPWB010000009">
    <property type="protein sequence ID" value="KAJ1151854.1"/>
    <property type="molecule type" value="Genomic_DNA"/>
</dbReference>
<sequence length="414" mass="45362">MDPQDSSSSNINDFGTLINETVAKAVSASMSKMSKNFETTVQNMVHKSFLAHSAGDSRKRKSKDLYIQKPSDGAFLAGEVSSPRDEDEFPPRTPSQEGNSNVFSKYKSKSKHSVIAPKQIVISHISDTDEDVGDADEADDASDIWGSQSQASPAKKPKLNVSDPFFAKTVLDADGNPMFYPSLLHHPNSTEWSPSSHVDKYIASRLRVPLDKQTRAKLRSECPRPSLFSHITATPSVDESILTFFSKFVKDPCKGVDKAWSNCQDKRLDVVGPLARILDLAESAKMDEADIDPAELSLWTQRAFCRTEPQDLVRCHAARLCLHPPGQDASFSKSYGCSGRQQLQLCSSSPLAGNSAAFLLKDPTAASQPEPQSEPLHACCPPVDPLGSWPACKWYLSPDRPPMWCSGVPIHADK</sequence>
<organism evidence="2 3">
    <name type="scientific">Pleurodeles waltl</name>
    <name type="common">Iberian ribbed newt</name>
    <dbReference type="NCBI Taxonomy" id="8319"/>
    <lineage>
        <taxon>Eukaryota</taxon>
        <taxon>Metazoa</taxon>
        <taxon>Chordata</taxon>
        <taxon>Craniata</taxon>
        <taxon>Vertebrata</taxon>
        <taxon>Euteleostomi</taxon>
        <taxon>Amphibia</taxon>
        <taxon>Batrachia</taxon>
        <taxon>Caudata</taxon>
        <taxon>Salamandroidea</taxon>
        <taxon>Salamandridae</taxon>
        <taxon>Pleurodelinae</taxon>
        <taxon>Pleurodeles</taxon>
    </lineage>
</organism>
<feature type="region of interest" description="Disordered" evidence="1">
    <location>
        <begin position="127"/>
        <end position="157"/>
    </location>
</feature>
<evidence type="ECO:0000256" key="1">
    <source>
        <dbReference type="SAM" id="MobiDB-lite"/>
    </source>
</evidence>
<dbReference type="Proteomes" id="UP001066276">
    <property type="component" value="Chromosome 5"/>
</dbReference>
<evidence type="ECO:0000313" key="3">
    <source>
        <dbReference type="Proteomes" id="UP001066276"/>
    </source>
</evidence>
<accession>A0AAV7RHX1</accession>
<dbReference type="AlphaFoldDB" id="A0AAV7RHX1"/>
<gene>
    <name evidence="2" type="ORF">NDU88_004633</name>
</gene>
<feature type="compositionally biased region" description="Polar residues" evidence="1">
    <location>
        <begin position="94"/>
        <end position="103"/>
    </location>
</feature>
<name>A0AAV7RHX1_PLEWA</name>
<proteinExistence type="predicted"/>
<comment type="caution">
    <text evidence="2">The sequence shown here is derived from an EMBL/GenBank/DDBJ whole genome shotgun (WGS) entry which is preliminary data.</text>
</comment>
<keyword evidence="3" id="KW-1185">Reference proteome</keyword>